<protein>
    <submittedName>
        <fullName evidence="2">Rod shape-determining protein MreD</fullName>
    </submittedName>
</protein>
<keyword evidence="1" id="KW-0472">Membrane</keyword>
<dbReference type="EMBL" id="CP058689">
    <property type="protein sequence ID" value="QLH13727.1"/>
    <property type="molecule type" value="Genomic_DNA"/>
</dbReference>
<evidence type="ECO:0000313" key="6">
    <source>
        <dbReference type="Proteomes" id="UP000326453"/>
    </source>
</evidence>
<keyword evidence="1" id="KW-1133">Transmembrane helix</keyword>
<feature type="transmembrane region" description="Helical" evidence="1">
    <location>
        <begin position="109"/>
        <end position="134"/>
    </location>
</feature>
<reference evidence="4 5" key="1">
    <citation type="submission" date="2018-10" db="EMBL/GenBank/DDBJ databases">
        <title>Genomic Encyclopedia of Archaeal and Bacterial Type Strains, Phase II (KMG-II): from individual species to whole genera.</title>
        <authorList>
            <person name="Goeker M."/>
        </authorList>
    </citation>
    <scope>NUCLEOTIDE SEQUENCE [LARGE SCALE GENOMIC DNA]</scope>
    <source>
        <strain evidence="5">ATCC 35512 / DSM 2944 / CIP 106514 / LMD 82.5 / NBRC 102493 / NCCB 82005 / GB17</strain>
        <strain evidence="4">DSM 2944</strain>
    </source>
</reference>
<evidence type="ECO:0000313" key="4">
    <source>
        <dbReference type="EMBL" id="RKS44292.1"/>
    </source>
</evidence>
<dbReference type="EMBL" id="RBLI01000002">
    <property type="protein sequence ID" value="RKS44292.1"/>
    <property type="molecule type" value="Genomic_DNA"/>
</dbReference>
<feature type="transmembrane region" description="Helical" evidence="1">
    <location>
        <begin position="140"/>
        <end position="164"/>
    </location>
</feature>
<evidence type="ECO:0000313" key="5">
    <source>
        <dbReference type="Proteomes" id="UP000273626"/>
    </source>
</evidence>
<organism evidence="2 6">
    <name type="scientific">Paracoccus pantotrophus</name>
    <name type="common">Thiosphaera pantotropha</name>
    <dbReference type="NCBI Taxonomy" id="82367"/>
    <lineage>
        <taxon>Bacteria</taxon>
        <taxon>Pseudomonadati</taxon>
        <taxon>Pseudomonadota</taxon>
        <taxon>Alphaproteobacteria</taxon>
        <taxon>Rhodobacterales</taxon>
        <taxon>Paracoccaceae</taxon>
        <taxon>Paracoccus</taxon>
    </lineage>
</organism>
<gene>
    <name evidence="4" type="ORF">BDE18_3136</name>
    <name evidence="2" type="ORF">ESD82_04705</name>
    <name evidence="3" type="ORF">HYQ43_05545</name>
</gene>
<dbReference type="OrthoDB" id="7629477at2"/>
<sequence>MIDPARRRRFLGQALFVALFLAILFWRLLPLAPGRIGWPGPDLALCLVLVWVLRRPEQVPVATIAALFLIEDILLMRPIGLGAALAVIVTEAARKREPHWRELPFMVEWLRVATLLALMMVANRVLLAVFFLPLPPFGQVILQFIATIAAYPLVAGLAGWALGLPRGRAERDTRHR</sequence>
<reference evidence="3 7" key="3">
    <citation type="submission" date="2020-07" db="EMBL/GenBank/DDBJ databases">
        <title>The complete genome of Paracoccus pantotrophus ACCC 10489.</title>
        <authorList>
            <person name="Si Y."/>
        </authorList>
    </citation>
    <scope>NUCLEOTIDE SEQUENCE [LARGE SCALE GENOMIC DNA]</scope>
    <source>
        <strain evidence="3 7">ACCC10489</strain>
    </source>
</reference>
<evidence type="ECO:0000313" key="7">
    <source>
        <dbReference type="Proteomes" id="UP000509322"/>
    </source>
</evidence>
<name>A0A1I5G5A8_PARPN</name>
<dbReference type="Proteomes" id="UP000273626">
    <property type="component" value="Unassembled WGS sequence"/>
</dbReference>
<feature type="transmembrane region" description="Helical" evidence="1">
    <location>
        <begin position="61"/>
        <end position="88"/>
    </location>
</feature>
<feature type="transmembrane region" description="Helical" evidence="1">
    <location>
        <begin position="12"/>
        <end position="29"/>
    </location>
</feature>
<evidence type="ECO:0000256" key="1">
    <source>
        <dbReference type="SAM" id="Phobius"/>
    </source>
</evidence>
<dbReference type="KEGG" id="ppan:ESD82_04705"/>
<dbReference type="GeneID" id="51369851"/>
<keyword evidence="1" id="KW-0812">Transmembrane</keyword>
<dbReference type="Proteomes" id="UP000326453">
    <property type="component" value="Chromosome 2"/>
</dbReference>
<dbReference type="RefSeq" id="WP_024844760.1">
    <property type="nucleotide sequence ID" value="NZ_CP038206.1"/>
</dbReference>
<reference evidence="2 6" key="2">
    <citation type="submission" date="2019-01" db="EMBL/GenBank/DDBJ databases">
        <title>Complete Genome Sequence and Annotation of the Paracoccus pantotrophus type strain DSM 2944.</title>
        <authorList>
            <person name="Bockwoldt J.A."/>
            <person name="Zimmermann M."/>
            <person name="Tiso T."/>
            <person name="Blank L.M."/>
        </authorList>
    </citation>
    <scope>NUCLEOTIDE SEQUENCE [LARGE SCALE GENOMIC DNA]</scope>
    <source>
        <strain evidence="2 6">DSM 2944</strain>
    </source>
</reference>
<evidence type="ECO:0000313" key="2">
    <source>
        <dbReference type="EMBL" id="QFG35482.1"/>
    </source>
</evidence>
<keyword evidence="5" id="KW-1185">Reference proteome</keyword>
<dbReference type="AlphaFoldDB" id="A0A1I5G5A8"/>
<dbReference type="EMBL" id="CP044423">
    <property type="protein sequence ID" value="QFG35482.1"/>
    <property type="molecule type" value="Genomic_DNA"/>
</dbReference>
<accession>A0A1I5G5A8</accession>
<evidence type="ECO:0000313" key="3">
    <source>
        <dbReference type="EMBL" id="QLH13727.1"/>
    </source>
</evidence>
<proteinExistence type="predicted"/>
<dbReference type="Proteomes" id="UP000509322">
    <property type="component" value="Chromosome 1"/>
</dbReference>